<dbReference type="GO" id="GO:0008168">
    <property type="term" value="F:methyltransferase activity"/>
    <property type="evidence" value="ECO:0007669"/>
    <property type="project" value="UniProtKB-UniRule"/>
</dbReference>
<evidence type="ECO:0000256" key="5">
    <source>
        <dbReference type="HAMAP-Rule" id="MF_00787"/>
    </source>
</evidence>
<accession>A0A7C1FDT7</accession>
<dbReference type="InterPro" id="IPR036074">
    <property type="entry name" value="CbiD_sf"/>
</dbReference>
<dbReference type="GO" id="GO:0019251">
    <property type="term" value="P:anaerobic cobalamin biosynthetic process"/>
    <property type="evidence" value="ECO:0007669"/>
    <property type="project" value="UniProtKB-UniRule"/>
</dbReference>
<proteinExistence type="inferred from homology"/>
<evidence type="ECO:0000313" key="7">
    <source>
        <dbReference type="EMBL" id="HDX30159.1"/>
    </source>
</evidence>
<keyword evidence="3 5" id="KW-0808">Transferase</keyword>
<dbReference type="Gene3D" id="3.30.2110.10">
    <property type="entry name" value="CbiD-like"/>
    <property type="match status" value="1"/>
</dbReference>
<evidence type="ECO:0000256" key="1">
    <source>
        <dbReference type="ARBA" id="ARBA00022573"/>
    </source>
</evidence>
<evidence type="ECO:0000256" key="6">
    <source>
        <dbReference type="SAM" id="MobiDB-lite"/>
    </source>
</evidence>
<feature type="region of interest" description="Disordered" evidence="6">
    <location>
        <begin position="1"/>
        <end position="21"/>
    </location>
</feature>
<dbReference type="EMBL" id="DSMG01000018">
    <property type="protein sequence ID" value="HDX30159.1"/>
    <property type="molecule type" value="Genomic_DNA"/>
</dbReference>
<keyword evidence="2 5" id="KW-0489">Methyltransferase</keyword>
<dbReference type="Pfam" id="PF01888">
    <property type="entry name" value="CbiD"/>
    <property type="match status" value="1"/>
</dbReference>
<comment type="pathway">
    <text evidence="5">Cofactor biosynthesis; adenosylcobalamin biosynthesis; cob(II)yrinate a,c-diamide from sirohydrochlorin (anaerobic route): step 6/10.</text>
</comment>
<dbReference type="PANTHER" id="PTHR35863">
    <property type="entry name" value="COBALT-PRECORRIN-5B C(1)-METHYLTRANSFERASE"/>
    <property type="match status" value="1"/>
</dbReference>
<comment type="similarity">
    <text evidence="5">Belongs to the CbiD family.</text>
</comment>
<evidence type="ECO:0000256" key="3">
    <source>
        <dbReference type="ARBA" id="ARBA00022679"/>
    </source>
</evidence>
<evidence type="ECO:0000256" key="2">
    <source>
        <dbReference type="ARBA" id="ARBA00022603"/>
    </source>
</evidence>
<dbReference type="GO" id="GO:0032259">
    <property type="term" value="P:methylation"/>
    <property type="evidence" value="ECO:0007669"/>
    <property type="project" value="UniProtKB-KW"/>
</dbReference>
<dbReference type="NCBIfam" id="TIGR00312">
    <property type="entry name" value="cbiD"/>
    <property type="match status" value="1"/>
</dbReference>
<organism evidence="7">
    <name type="scientific">Caldilinea aerophila</name>
    <dbReference type="NCBI Taxonomy" id="133453"/>
    <lineage>
        <taxon>Bacteria</taxon>
        <taxon>Bacillati</taxon>
        <taxon>Chloroflexota</taxon>
        <taxon>Caldilineae</taxon>
        <taxon>Caldilineales</taxon>
        <taxon>Caldilineaceae</taxon>
        <taxon>Caldilinea</taxon>
    </lineage>
</organism>
<dbReference type="EC" id="2.1.1.195" evidence="5"/>
<reference evidence="7" key="1">
    <citation type="journal article" date="2020" name="mSystems">
        <title>Genome- and Community-Level Interaction Insights into Carbon Utilization and Element Cycling Functions of Hydrothermarchaeota in Hydrothermal Sediment.</title>
        <authorList>
            <person name="Zhou Z."/>
            <person name="Liu Y."/>
            <person name="Xu W."/>
            <person name="Pan J."/>
            <person name="Luo Z.H."/>
            <person name="Li M."/>
        </authorList>
    </citation>
    <scope>NUCLEOTIDE SEQUENCE [LARGE SCALE GENOMIC DNA]</scope>
    <source>
        <strain evidence="7">SpSt-289</strain>
    </source>
</reference>
<comment type="caution">
    <text evidence="7">The sequence shown here is derived from an EMBL/GenBank/DDBJ whole genome shotgun (WGS) entry which is preliminary data.</text>
</comment>
<dbReference type="SUPFAM" id="SSF111342">
    <property type="entry name" value="CbiD-like"/>
    <property type="match status" value="1"/>
</dbReference>
<comment type="catalytic activity">
    <reaction evidence="5">
        <text>Co-precorrin-5B + S-adenosyl-L-methionine = Co-precorrin-6A + S-adenosyl-L-homocysteine</text>
        <dbReference type="Rhea" id="RHEA:26285"/>
        <dbReference type="ChEBI" id="CHEBI:57856"/>
        <dbReference type="ChEBI" id="CHEBI:59789"/>
        <dbReference type="ChEBI" id="CHEBI:60063"/>
        <dbReference type="ChEBI" id="CHEBI:60064"/>
        <dbReference type="EC" id="2.1.1.195"/>
    </reaction>
</comment>
<dbReference type="AlphaFoldDB" id="A0A7C1FDT7"/>
<dbReference type="PIRSF" id="PIRSF026782">
    <property type="entry name" value="CbiD"/>
    <property type="match status" value="1"/>
</dbReference>
<gene>
    <name evidence="5" type="primary">cbiD</name>
    <name evidence="7" type="ORF">ENQ20_01545</name>
</gene>
<keyword evidence="4 5" id="KW-0949">S-adenosyl-L-methionine</keyword>
<keyword evidence="1 5" id="KW-0169">Cobalamin biosynthesis</keyword>
<dbReference type="PANTHER" id="PTHR35863:SF1">
    <property type="entry name" value="COBALT-PRECORRIN-5B C(1)-METHYLTRANSFERASE"/>
    <property type="match status" value="1"/>
</dbReference>
<protein>
    <recommendedName>
        <fullName evidence="5">Cobalt-precorrin-5B C(1)-methyltransferase</fullName>
        <ecNumber evidence="5">2.1.1.195</ecNumber>
    </recommendedName>
    <alternativeName>
        <fullName evidence="5">Cobalt-precorrin-6A synthase</fullName>
    </alternativeName>
</protein>
<dbReference type="UniPathway" id="UPA00148">
    <property type="reaction ID" value="UER00227"/>
</dbReference>
<name>A0A7C1FDT7_9CHLR</name>
<dbReference type="HAMAP" id="MF_00787">
    <property type="entry name" value="CbiD"/>
    <property type="match status" value="1"/>
</dbReference>
<dbReference type="InterPro" id="IPR002748">
    <property type="entry name" value="CbiD"/>
</dbReference>
<comment type="function">
    <text evidence="5">Catalyzes the methylation of C-1 in cobalt-precorrin-5B to form cobalt-precorrin-6A.</text>
</comment>
<evidence type="ECO:0000256" key="4">
    <source>
        <dbReference type="ARBA" id="ARBA00022691"/>
    </source>
</evidence>
<sequence length="415" mass="43720">MSDTVPPRNRRGGRTGYTTGSNAAAAAKAATLALFTRRWPKEVTITLPIGETTTMTPVHPRLDDQSAYCCMIKDAGDDPDVTHGALICAEVRIVAAPGIHIDGGVGVGRVTLPGIGLPVGAAAINPVPRRQIEENVRDAVIAAAPGGAAWLVAHGLEVIISVPDGERLAQRTLNPRLGILGGISILGTTGKVFPYSTAAWRASVVQAVEMAATNHVERVVLATGGRSERFAMQLFPELPEVAFVELSVFTGDALKTCVAMGVRSVVFVGMIGKMIKTAQGHMQTHVAGNQVDFAFLARVCQEVGAPEALVEAVANANTGRHFLELCQDAGFLAPLQRIAELALEACLNFVRKQGGGLEMETILIDFDGNVLGRARGVIAPPEAETPRGAAVPLLQRLADDPAHAYDDDEPLEEAT</sequence>
<dbReference type="NCBIfam" id="NF000849">
    <property type="entry name" value="PRK00075.1-1"/>
    <property type="match status" value="1"/>
</dbReference>